<proteinExistence type="predicted"/>
<dbReference type="EMBL" id="BKCJ010002246">
    <property type="protein sequence ID" value="GEU47266.1"/>
    <property type="molecule type" value="Genomic_DNA"/>
</dbReference>
<reference evidence="1" key="1">
    <citation type="journal article" date="2019" name="Sci. Rep.">
        <title>Draft genome of Tanacetum cinerariifolium, the natural source of mosquito coil.</title>
        <authorList>
            <person name="Yamashiro T."/>
            <person name="Shiraishi A."/>
            <person name="Satake H."/>
            <person name="Nakayama K."/>
        </authorList>
    </citation>
    <scope>NUCLEOTIDE SEQUENCE</scope>
</reference>
<comment type="caution">
    <text evidence="1">The sequence shown here is derived from an EMBL/GenBank/DDBJ whole genome shotgun (WGS) entry which is preliminary data.</text>
</comment>
<dbReference type="AlphaFoldDB" id="A0A6L2KD48"/>
<organism evidence="1">
    <name type="scientific">Tanacetum cinerariifolium</name>
    <name type="common">Dalmatian daisy</name>
    <name type="synonym">Chrysanthemum cinerariifolium</name>
    <dbReference type="NCBI Taxonomy" id="118510"/>
    <lineage>
        <taxon>Eukaryota</taxon>
        <taxon>Viridiplantae</taxon>
        <taxon>Streptophyta</taxon>
        <taxon>Embryophyta</taxon>
        <taxon>Tracheophyta</taxon>
        <taxon>Spermatophyta</taxon>
        <taxon>Magnoliopsida</taxon>
        <taxon>eudicotyledons</taxon>
        <taxon>Gunneridae</taxon>
        <taxon>Pentapetalae</taxon>
        <taxon>asterids</taxon>
        <taxon>campanulids</taxon>
        <taxon>Asterales</taxon>
        <taxon>Asteraceae</taxon>
        <taxon>Asteroideae</taxon>
        <taxon>Anthemideae</taxon>
        <taxon>Anthemidinae</taxon>
        <taxon>Tanacetum</taxon>
    </lineage>
</organism>
<gene>
    <name evidence="1" type="ORF">Tci_019244</name>
</gene>
<accession>A0A6L2KD48</accession>
<sequence length="94" mass="10509">MKANEFSKMNPYEEVSQQGQALIDAVAARSSPFPLPSTNPAYDQIPLGYREAMIRMRDDIPEENMPPWRRFILTTPPPRCDVAESSAAAARAPM</sequence>
<name>A0A6L2KD48_TANCI</name>
<protein>
    <submittedName>
        <fullName evidence="1">Uncharacterized protein</fullName>
    </submittedName>
</protein>
<evidence type="ECO:0000313" key="1">
    <source>
        <dbReference type="EMBL" id="GEU47266.1"/>
    </source>
</evidence>